<evidence type="ECO:0000313" key="4">
    <source>
        <dbReference type="Proteomes" id="UP000695264"/>
    </source>
</evidence>
<dbReference type="EMBL" id="JAATEN010000009">
    <property type="protein sequence ID" value="NJQ01650.1"/>
    <property type="molecule type" value="Genomic_DNA"/>
</dbReference>
<feature type="domain" description="Glycosyltransferase 2-like" evidence="2">
    <location>
        <begin position="28"/>
        <end position="141"/>
    </location>
</feature>
<reference evidence="3 4" key="1">
    <citation type="submission" date="2020-03" db="EMBL/GenBank/DDBJ databases">
        <title>WGS of actinomycetes isolated from Thailand.</title>
        <authorList>
            <person name="Thawai C."/>
        </authorList>
    </citation>
    <scope>NUCLEOTIDE SEQUENCE [LARGE SCALE GENOMIC DNA]</scope>
    <source>
        <strain evidence="3 4">PLAI 1-29</strain>
    </source>
</reference>
<comment type="caution">
    <text evidence="3">The sequence shown here is derived from an EMBL/GenBank/DDBJ whole genome shotgun (WGS) entry which is preliminary data.</text>
</comment>
<dbReference type="PANTHER" id="PTHR48090:SF7">
    <property type="entry name" value="RFBJ PROTEIN"/>
    <property type="match status" value="1"/>
</dbReference>
<dbReference type="CDD" id="cd04179">
    <property type="entry name" value="DPM_DPG-synthase_like"/>
    <property type="match status" value="1"/>
</dbReference>
<keyword evidence="4" id="KW-1185">Reference proteome</keyword>
<evidence type="ECO:0000259" key="2">
    <source>
        <dbReference type="Pfam" id="PF00535"/>
    </source>
</evidence>
<dbReference type="InterPro" id="IPR029044">
    <property type="entry name" value="Nucleotide-diphossugar_trans"/>
</dbReference>
<dbReference type="SUPFAM" id="SSF53448">
    <property type="entry name" value="Nucleotide-diphospho-sugar transferases"/>
    <property type="match status" value="1"/>
</dbReference>
<protein>
    <submittedName>
        <fullName evidence="3">Glycosyltransferase family 2 protein</fullName>
    </submittedName>
</protein>
<proteinExistence type="inferred from homology"/>
<accession>A0ABX1BVC8</accession>
<gene>
    <name evidence="3" type="ORF">HCK00_14210</name>
</gene>
<dbReference type="InterPro" id="IPR050256">
    <property type="entry name" value="Glycosyltransferase_2"/>
</dbReference>
<comment type="similarity">
    <text evidence="1">Belongs to the glycosyltransferase 2 family.</text>
</comment>
<dbReference type="InterPro" id="IPR001173">
    <property type="entry name" value="Glyco_trans_2-like"/>
</dbReference>
<dbReference type="Gene3D" id="3.90.550.10">
    <property type="entry name" value="Spore Coat Polysaccharide Biosynthesis Protein SpsA, Chain A"/>
    <property type="match status" value="1"/>
</dbReference>
<evidence type="ECO:0000313" key="3">
    <source>
        <dbReference type="EMBL" id="NJQ01650.1"/>
    </source>
</evidence>
<evidence type="ECO:0000256" key="1">
    <source>
        <dbReference type="ARBA" id="ARBA00006739"/>
    </source>
</evidence>
<dbReference type="Pfam" id="PF00535">
    <property type="entry name" value="Glycos_transf_2"/>
    <property type="match status" value="1"/>
</dbReference>
<organism evidence="3 4">
    <name type="scientific">Streptomyces zingiberis</name>
    <dbReference type="NCBI Taxonomy" id="2053010"/>
    <lineage>
        <taxon>Bacteria</taxon>
        <taxon>Bacillati</taxon>
        <taxon>Actinomycetota</taxon>
        <taxon>Actinomycetes</taxon>
        <taxon>Kitasatosporales</taxon>
        <taxon>Streptomycetaceae</taxon>
        <taxon>Streptomyces</taxon>
    </lineage>
</organism>
<name>A0ABX1BVC8_9ACTN</name>
<dbReference type="Proteomes" id="UP000695264">
    <property type="component" value="Unassembled WGS sequence"/>
</dbReference>
<dbReference type="PANTHER" id="PTHR48090">
    <property type="entry name" value="UNDECAPRENYL-PHOSPHATE 4-DEOXY-4-FORMAMIDO-L-ARABINOSE TRANSFERASE-RELATED"/>
    <property type="match status" value="1"/>
</dbReference>
<dbReference type="RefSeq" id="WP_168102366.1">
    <property type="nucleotide sequence ID" value="NZ_JAATEN010000009.1"/>
</dbReference>
<sequence length="254" mass="26675">MTPAGTSRPDPVTGAAGAAGSAAPVDLVLPCLDEAEALPWVLERVPPGWRAVVVDNGSTDGSAEIARDLGATVVTESRRGFGAACHAGLLAADADIVCFCDCDASLDPGLLPGLVRQVREGRADLALGRRRPTSRGAWPLHARVGNRVLARSVRRRTGAALRDLGPMRAAPREALLGLGLTDRRSGYPLEMVVRAAAAGWRIRETDVPYRPRTGSSKVTGTWLGTLRAVRDMRAVLRAPDRAPGASAPTGRTGR</sequence>